<dbReference type="InterPro" id="IPR023457">
    <property type="entry name" value="Met-tRNA_synth_2"/>
</dbReference>
<feature type="binding site" evidence="14">
    <location>
        <position position="148"/>
    </location>
    <ligand>
        <name>Zn(2+)</name>
        <dbReference type="ChEBI" id="CHEBI:29105"/>
    </ligand>
</feature>
<keyword evidence="14" id="KW-0862">Zinc</keyword>
<dbReference type="EMBL" id="NXLR01000011">
    <property type="protein sequence ID" value="RDU59539.1"/>
    <property type="molecule type" value="Genomic_DNA"/>
</dbReference>
<gene>
    <name evidence="14" type="primary">metG</name>
    <name evidence="16" type="ORF">CQA63_06435</name>
</gene>
<dbReference type="PROSITE" id="PS50886">
    <property type="entry name" value="TRBD"/>
    <property type="match status" value="1"/>
</dbReference>
<dbReference type="GO" id="GO:0046872">
    <property type="term" value="F:metal ion binding"/>
    <property type="evidence" value="ECO:0007669"/>
    <property type="project" value="UniProtKB-KW"/>
</dbReference>
<dbReference type="PANTHER" id="PTHR43326:SF1">
    <property type="entry name" value="METHIONINE--TRNA LIGASE, MITOCHONDRIAL"/>
    <property type="match status" value="1"/>
</dbReference>
<keyword evidence="14" id="KW-0479">Metal-binding</keyword>
<dbReference type="Pfam" id="PF01588">
    <property type="entry name" value="tRNA_bind"/>
    <property type="match status" value="1"/>
</dbReference>
<sequence length="636" mass="73045">MEQKIYITSPIYYVNDVPHIGHAYTTFLSDMLKKFYTLEGKDVLFTTGTDEHGQKIEQSAQKHALSPKAYADKISLRFRELWNEFSIDYDIFVRTTDESHCLSVQRAFEIMYAKGDIYKGSYEGHYCISCESFFTKTQLGANESCPDCGKITQLVQEESYFFALSKYEKPILEYLKSHPKMIAPAFYQDEIINFVQNGLNDLSITRTSFEWGVSLPENPTRDDSKKHVMYVWLDALLSYLSPLGYLSDNAKMPYWEGAIHFVGKDILRFHAIYWLGFLMSLSLPLPKHIYAHGWWTRDGAKMSKSIGNVVNPKEMADIYGVEPLRYFLLREMPFGQDGDFSETSLIERINTELGNDLGNLLNRLYGMSEKYFDLSIDSTDVRAYFENELEQLHTYIHNALEKMHLMQPHRFIEELWKIFSLGNHAISKYEPWNLIKEHKNTQAMALLALIANILAKGSILLYPIMPKNATKIARSLGLDINAKSFESYITKNQLLPLITLEKIPPLFPRLESKPKQQQTHKEKEEVRENLLDIKDFHKLDICIGTIVECQAIEKSQKLLKLLVDIGENKPRQIISGIAQHYTPKDLIHKQVCLIINLKPAKLMGQISEGMILASSDENGLSLLSVDKARKNGSKIS</sequence>
<dbReference type="InterPro" id="IPR012340">
    <property type="entry name" value="NA-bd_OB-fold"/>
</dbReference>
<evidence type="ECO:0000256" key="5">
    <source>
        <dbReference type="ARBA" id="ARBA00022490"/>
    </source>
</evidence>
<dbReference type="Gene3D" id="1.10.730.10">
    <property type="entry name" value="Isoleucyl-tRNA Synthetase, Domain 1"/>
    <property type="match status" value="1"/>
</dbReference>
<dbReference type="InterPro" id="IPR041872">
    <property type="entry name" value="Anticodon_Met"/>
</dbReference>
<feature type="domain" description="TRNA-binding" evidence="15">
    <location>
        <begin position="535"/>
        <end position="636"/>
    </location>
</feature>
<evidence type="ECO:0000256" key="11">
    <source>
        <dbReference type="ARBA" id="ARBA00022917"/>
    </source>
</evidence>
<protein>
    <recommendedName>
        <fullName evidence="14">Methionine--tRNA ligase</fullName>
        <ecNumber evidence="14">6.1.1.10</ecNumber>
    </recommendedName>
    <alternativeName>
        <fullName evidence="14">Methionyl-tRNA synthetase</fullName>
        <shortName evidence="14">MetRS</shortName>
    </alternativeName>
</protein>
<dbReference type="InterPro" id="IPR014729">
    <property type="entry name" value="Rossmann-like_a/b/a_fold"/>
</dbReference>
<feature type="binding site" evidence="14">
    <location>
        <position position="130"/>
    </location>
    <ligand>
        <name>Zn(2+)</name>
        <dbReference type="ChEBI" id="CHEBI:29105"/>
    </ligand>
</feature>
<dbReference type="GO" id="GO:0005737">
    <property type="term" value="C:cytoplasm"/>
    <property type="evidence" value="ECO:0007669"/>
    <property type="project" value="UniProtKB-SubCell"/>
</dbReference>
<dbReference type="Pfam" id="PF09334">
    <property type="entry name" value="tRNA-synt_1g"/>
    <property type="match status" value="1"/>
</dbReference>
<dbReference type="PRINTS" id="PR01041">
    <property type="entry name" value="TRNASYNTHMET"/>
</dbReference>
<dbReference type="HAMAP" id="MF_01228">
    <property type="entry name" value="Met_tRNA_synth_type2"/>
    <property type="match status" value="1"/>
</dbReference>
<name>A0A3D8I346_9HELI</name>
<evidence type="ECO:0000256" key="6">
    <source>
        <dbReference type="ARBA" id="ARBA00022555"/>
    </source>
</evidence>
<organism evidence="16 17">
    <name type="scientific">Helicobacter marmotae</name>
    <dbReference type="NCBI Taxonomy" id="152490"/>
    <lineage>
        <taxon>Bacteria</taxon>
        <taxon>Pseudomonadati</taxon>
        <taxon>Campylobacterota</taxon>
        <taxon>Epsilonproteobacteria</taxon>
        <taxon>Campylobacterales</taxon>
        <taxon>Helicobacteraceae</taxon>
        <taxon>Helicobacter</taxon>
    </lineage>
</organism>
<keyword evidence="11 14" id="KW-0648">Protein biosynthesis</keyword>
<dbReference type="NCBIfam" id="NF008900">
    <property type="entry name" value="PRK12267.1"/>
    <property type="match status" value="1"/>
</dbReference>
<dbReference type="InterPro" id="IPR009080">
    <property type="entry name" value="tRNAsynth_Ia_anticodon-bd"/>
</dbReference>
<dbReference type="SUPFAM" id="SSF50249">
    <property type="entry name" value="Nucleic acid-binding proteins"/>
    <property type="match status" value="1"/>
</dbReference>
<evidence type="ECO:0000256" key="9">
    <source>
        <dbReference type="ARBA" id="ARBA00022840"/>
    </source>
</evidence>
<dbReference type="PANTHER" id="PTHR43326">
    <property type="entry name" value="METHIONYL-TRNA SYNTHETASE"/>
    <property type="match status" value="1"/>
</dbReference>
<dbReference type="Pfam" id="PF19303">
    <property type="entry name" value="Anticodon_3"/>
    <property type="match status" value="1"/>
</dbReference>
<evidence type="ECO:0000256" key="14">
    <source>
        <dbReference type="HAMAP-Rule" id="MF_01228"/>
    </source>
</evidence>
<evidence type="ECO:0000256" key="2">
    <source>
        <dbReference type="ARBA" id="ARBA00004496"/>
    </source>
</evidence>
<dbReference type="InterPro" id="IPR033911">
    <property type="entry name" value="MetRS_core"/>
</dbReference>
<dbReference type="NCBIfam" id="TIGR00398">
    <property type="entry name" value="metG"/>
    <property type="match status" value="1"/>
</dbReference>
<dbReference type="Proteomes" id="UP000256599">
    <property type="component" value="Unassembled WGS sequence"/>
</dbReference>
<dbReference type="GO" id="GO:0006431">
    <property type="term" value="P:methionyl-tRNA aminoacylation"/>
    <property type="evidence" value="ECO:0007669"/>
    <property type="project" value="UniProtKB-UniRule"/>
</dbReference>
<dbReference type="InterPro" id="IPR002547">
    <property type="entry name" value="tRNA-bd_dom"/>
</dbReference>
<dbReference type="CDD" id="cd02800">
    <property type="entry name" value="tRNA_bind_EcMetRS_like"/>
    <property type="match status" value="1"/>
</dbReference>
<dbReference type="RefSeq" id="WP_104699754.1">
    <property type="nucleotide sequence ID" value="NZ_FZPP01000014.1"/>
</dbReference>
<comment type="catalytic activity">
    <reaction evidence="13 14">
        <text>tRNA(Met) + L-methionine + ATP = L-methionyl-tRNA(Met) + AMP + diphosphate</text>
        <dbReference type="Rhea" id="RHEA:13481"/>
        <dbReference type="Rhea" id="RHEA-COMP:9667"/>
        <dbReference type="Rhea" id="RHEA-COMP:9698"/>
        <dbReference type="ChEBI" id="CHEBI:30616"/>
        <dbReference type="ChEBI" id="CHEBI:33019"/>
        <dbReference type="ChEBI" id="CHEBI:57844"/>
        <dbReference type="ChEBI" id="CHEBI:78442"/>
        <dbReference type="ChEBI" id="CHEBI:78530"/>
        <dbReference type="ChEBI" id="CHEBI:456215"/>
        <dbReference type="EC" id="6.1.1.10"/>
    </reaction>
</comment>
<dbReference type="OrthoDB" id="9810191at2"/>
<dbReference type="InterPro" id="IPR004495">
    <property type="entry name" value="Met-tRNA-synth_bsu_C"/>
</dbReference>
<dbReference type="SUPFAM" id="SSF52374">
    <property type="entry name" value="Nucleotidylyl transferase"/>
    <property type="match status" value="1"/>
</dbReference>
<feature type="short sequence motif" description="'HIGH' region" evidence="14">
    <location>
        <begin position="12"/>
        <end position="22"/>
    </location>
</feature>
<dbReference type="EC" id="6.1.1.10" evidence="14"/>
<dbReference type="Gene3D" id="3.40.50.620">
    <property type="entry name" value="HUPs"/>
    <property type="match status" value="1"/>
</dbReference>
<comment type="caution">
    <text evidence="14">Lacks conserved residue(s) required for the propagation of feature annotation.</text>
</comment>
<dbReference type="GO" id="GO:0004825">
    <property type="term" value="F:methionine-tRNA ligase activity"/>
    <property type="evidence" value="ECO:0007669"/>
    <property type="project" value="UniProtKB-UniRule"/>
</dbReference>
<dbReference type="NCBIfam" id="TIGR00399">
    <property type="entry name" value="metG_C_term"/>
    <property type="match status" value="1"/>
</dbReference>
<evidence type="ECO:0000256" key="1">
    <source>
        <dbReference type="ARBA" id="ARBA00003314"/>
    </source>
</evidence>
<evidence type="ECO:0000256" key="7">
    <source>
        <dbReference type="ARBA" id="ARBA00022598"/>
    </source>
</evidence>
<evidence type="ECO:0000259" key="15">
    <source>
        <dbReference type="PROSITE" id="PS50886"/>
    </source>
</evidence>
<proteinExistence type="inferred from homology"/>
<reference evidence="16 17" key="1">
    <citation type="submission" date="2018-04" db="EMBL/GenBank/DDBJ databases">
        <title>Novel Campyloabacter and Helicobacter Species and Strains.</title>
        <authorList>
            <person name="Mannion A.J."/>
            <person name="Shen Z."/>
            <person name="Fox J.G."/>
        </authorList>
    </citation>
    <scope>NUCLEOTIDE SEQUENCE [LARGE SCALE GENOMIC DNA]</scope>
    <source>
        <strain evidence="16 17">MIT 98-6070</strain>
    </source>
</reference>
<comment type="cofactor">
    <cofactor evidence="14">
        <name>Zn(2+)</name>
        <dbReference type="ChEBI" id="CHEBI:29105"/>
    </cofactor>
    <text evidence="14">Binds 1 zinc ion per subunit.</text>
</comment>
<evidence type="ECO:0000313" key="16">
    <source>
        <dbReference type="EMBL" id="RDU59539.1"/>
    </source>
</evidence>
<dbReference type="FunFam" id="2.40.50.140:FF:000042">
    <property type="entry name" value="Methionine--tRNA ligase"/>
    <property type="match status" value="1"/>
</dbReference>
<comment type="subcellular location">
    <subcellularLocation>
        <location evidence="2 14">Cytoplasm</location>
    </subcellularLocation>
</comment>
<dbReference type="SUPFAM" id="SSF47323">
    <property type="entry name" value="Anticodon-binding domain of a subclass of class I aminoacyl-tRNA synthetases"/>
    <property type="match status" value="1"/>
</dbReference>
<evidence type="ECO:0000256" key="8">
    <source>
        <dbReference type="ARBA" id="ARBA00022741"/>
    </source>
</evidence>
<keyword evidence="5 14" id="KW-0963">Cytoplasm</keyword>
<comment type="subunit">
    <text evidence="4 14">Homodimer.</text>
</comment>
<accession>A0A3D8I346</accession>
<dbReference type="InterPro" id="IPR014758">
    <property type="entry name" value="Met-tRNA_synth"/>
</dbReference>
<evidence type="ECO:0000256" key="3">
    <source>
        <dbReference type="ARBA" id="ARBA00006590"/>
    </source>
</evidence>
<keyword evidence="10 14" id="KW-0694">RNA-binding</keyword>
<keyword evidence="17" id="KW-1185">Reference proteome</keyword>
<dbReference type="FunFam" id="2.170.220.10:FF:000002">
    <property type="entry name" value="Methionine--tRNA ligase"/>
    <property type="match status" value="1"/>
</dbReference>
<keyword evidence="7 14" id="KW-0436">Ligase</keyword>
<keyword evidence="12 14" id="KW-0030">Aminoacyl-tRNA synthetase</keyword>
<comment type="function">
    <text evidence="1 14">Is required not only for elongation of protein synthesis but also for the initiation of all mRNA translation through initiator tRNA(fMet) aminoacylation.</text>
</comment>
<dbReference type="Gene3D" id="2.40.50.140">
    <property type="entry name" value="Nucleic acid-binding proteins"/>
    <property type="match status" value="1"/>
</dbReference>
<dbReference type="GO" id="GO:0005524">
    <property type="term" value="F:ATP binding"/>
    <property type="evidence" value="ECO:0007669"/>
    <property type="project" value="UniProtKB-UniRule"/>
</dbReference>
<comment type="caution">
    <text evidence="16">The sequence shown here is derived from an EMBL/GenBank/DDBJ whole genome shotgun (WGS) entry which is preliminary data.</text>
</comment>
<dbReference type="AlphaFoldDB" id="A0A3D8I346"/>
<evidence type="ECO:0000256" key="12">
    <source>
        <dbReference type="ARBA" id="ARBA00023146"/>
    </source>
</evidence>
<keyword evidence="6 14" id="KW-0820">tRNA-binding</keyword>
<dbReference type="GO" id="GO:0000049">
    <property type="term" value="F:tRNA binding"/>
    <property type="evidence" value="ECO:0007669"/>
    <property type="project" value="UniProtKB-UniRule"/>
</dbReference>
<keyword evidence="9 14" id="KW-0067">ATP-binding</keyword>
<feature type="binding site" evidence="14">
    <location>
        <position position="127"/>
    </location>
    <ligand>
        <name>Zn(2+)</name>
        <dbReference type="ChEBI" id="CHEBI:29105"/>
    </ligand>
</feature>
<dbReference type="Gene3D" id="2.170.220.10">
    <property type="match status" value="1"/>
</dbReference>
<evidence type="ECO:0000256" key="4">
    <source>
        <dbReference type="ARBA" id="ARBA00011738"/>
    </source>
</evidence>
<keyword evidence="8 14" id="KW-0547">Nucleotide-binding</keyword>
<dbReference type="CDD" id="cd00814">
    <property type="entry name" value="MetRS_core"/>
    <property type="match status" value="1"/>
</dbReference>
<evidence type="ECO:0000313" key="17">
    <source>
        <dbReference type="Proteomes" id="UP000256599"/>
    </source>
</evidence>
<comment type="similarity">
    <text evidence="3 14">Belongs to the class-I aminoacyl-tRNA synthetase family. MetG type 2A subfamily.</text>
</comment>
<evidence type="ECO:0000256" key="13">
    <source>
        <dbReference type="ARBA" id="ARBA00047364"/>
    </source>
</evidence>
<feature type="short sequence motif" description="'KMSKS' region" evidence="14">
    <location>
        <begin position="301"/>
        <end position="305"/>
    </location>
</feature>
<evidence type="ECO:0000256" key="10">
    <source>
        <dbReference type="ARBA" id="ARBA00022884"/>
    </source>
</evidence>
<feature type="binding site" evidence="14">
    <location>
        <position position="145"/>
    </location>
    <ligand>
        <name>Zn(2+)</name>
        <dbReference type="ChEBI" id="CHEBI:29105"/>
    </ligand>
</feature>
<dbReference type="InterPro" id="IPR015413">
    <property type="entry name" value="Methionyl/Leucyl_tRNA_Synth"/>
</dbReference>